<evidence type="ECO:0000313" key="3">
    <source>
        <dbReference type="Proteomes" id="UP001649230"/>
    </source>
</evidence>
<protein>
    <submittedName>
        <fullName evidence="2">CDP-glucose 4,6-dehydratase</fullName>
        <ecNumber evidence="2">4.2.1.45</ecNumber>
    </submittedName>
</protein>
<proteinExistence type="predicted"/>
<evidence type="ECO:0000259" key="1">
    <source>
        <dbReference type="Pfam" id="PF16363"/>
    </source>
</evidence>
<accession>A0ABY3SNC6</accession>
<organism evidence="2 3">
    <name type="scientific">Paenibacillus hexagrammi</name>
    <dbReference type="NCBI Taxonomy" id="2908839"/>
    <lineage>
        <taxon>Bacteria</taxon>
        <taxon>Bacillati</taxon>
        <taxon>Bacillota</taxon>
        <taxon>Bacilli</taxon>
        <taxon>Bacillales</taxon>
        <taxon>Paenibacillaceae</taxon>
        <taxon>Paenibacillus</taxon>
    </lineage>
</organism>
<dbReference type="EC" id="4.2.1.45" evidence="2"/>
<evidence type="ECO:0000313" key="2">
    <source>
        <dbReference type="EMBL" id="UJF35497.1"/>
    </source>
</evidence>
<dbReference type="Gene3D" id="3.40.50.720">
    <property type="entry name" value="NAD(P)-binding Rossmann-like Domain"/>
    <property type="match status" value="1"/>
</dbReference>
<name>A0ABY3SNC6_9BACL</name>
<dbReference type="Proteomes" id="UP001649230">
    <property type="component" value="Chromosome"/>
</dbReference>
<dbReference type="InterPro" id="IPR013445">
    <property type="entry name" value="CDP_4_6_deHydtase"/>
</dbReference>
<reference evidence="2 3" key="1">
    <citation type="journal article" date="2024" name="Int. J. Syst. Evol. Microbiol.">
        <title>Paenibacillus hexagrammi sp. nov., a novel bacterium isolated from the gut content of Hexagrammos agrammus.</title>
        <authorList>
            <person name="Jung H.K."/>
            <person name="Kim D.G."/>
            <person name="Zin H."/>
            <person name="Park J."/>
            <person name="Jung H."/>
            <person name="Kim Y.O."/>
            <person name="Kong H.J."/>
            <person name="Kim J.W."/>
            <person name="Kim Y.S."/>
        </authorList>
    </citation>
    <scope>NUCLEOTIDE SEQUENCE [LARGE SCALE GENOMIC DNA]</scope>
    <source>
        <strain evidence="2 3">YPD9-1</strain>
    </source>
</reference>
<dbReference type="InterPro" id="IPR036291">
    <property type="entry name" value="NAD(P)-bd_dom_sf"/>
</dbReference>
<dbReference type="EMBL" id="CP090978">
    <property type="protein sequence ID" value="UJF35497.1"/>
    <property type="molecule type" value="Genomic_DNA"/>
</dbReference>
<dbReference type="NCBIfam" id="TIGR02622">
    <property type="entry name" value="CDP_4_6_dhtase"/>
    <property type="match status" value="1"/>
</dbReference>
<keyword evidence="2" id="KW-0456">Lyase</keyword>
<dbReference type="Pfam" id="PF16363">
    <property type="entry name" value="GDP_Man_Dehyd"/>
    <property type="match status" value="1"/>
</dbReference>
<dbReference type="InterPro" id="IPR016040">
    <property type="entry name" value="NAD(P)-bd_dom"/>
</dbReference>
<gene>
    <name evidence="2" type="primary">rfbG</name>
    <name evidence="2" type="ORF">L0M14_10560</name>
</gene>
<feature type="domain" description="NAD(P)-binding" evidence="1">
    <location>
        <begin position="18"/>
        <end position="337"/>
    </location>
</feature>
<sequence length="366" mass="41327">MRNLQRVDPDFWEGKKVFITGHTGFKGSWLSFWLQSMGAEVTGYALRPPTNPNLYDLMRMGDLVTSHIGDIRDSASLSMAYRKAAPDIVFHLAAQPLVRDSYDNPAQTYEINAMGTVHLLETVRQAALGGIPPKAVVVVTTDKCYENQEWSRGYRETDRLGGTDPYSSSKACAELIAACYEKAFFGPHSPKLLQIPVASVRAGNAIGGGDWAKDRLIPDSIRQLSRGESIKIRYPQAIRPWQHVLEPLYGYLLVAQRLVEDGFSYAQAWNFGPDLGQTATVEQLVGKLCNLWGNPSAYTVEQTQQHVESRYLQLDSSKAMQLLGWKPRWELDKALAETVHWYQSLQLQKDVRELCRHQIHHYMEGE</sequence>
<dbReference type="CDD" id="cd05252">
    <property type="entry name" value="CDP_GD_SDR_e"/>
    <property type="match status" value="1"/>
</dbReference>
<dbReference type="RefSeq" id="WP_235122063.1">
    <property type="nucleotide sequence ID" value="NZ_CP090978.1"/>
</dbReference>
<keyword evidence="3" id="KW-1185">Reference proteome</keyword>
<dbReference type="PANTHER" id="PTHR43000">
    <property type="entry name" value="DTDP-D-GLUCOSE 4,6-DEHYDRATASE-RELATED"/>
    <property type="match status" value="1"/>
</dbReference>
<dbReference type="SUPFAM" id="SSF51735">
    <property type="entry name" value="NAD(P)-binding Rossmann-fold domains"/>
    <property type="match status" value="1"/>
</dbReference>
<dbReference type="GO" id="GO:0047733">
    <property type="term" value="F:CDP-glucose 4,6-dehydratase activity"/>
    <property type="evidence" value="ECO:0007669"/>
    <property type="project" value="UniProtKB-EC"/>
</dbReference>
<dbReference type="Gene3D" id="3.90.25.10">
    <property type="entry name" value="UDP-galactose 4-epimerase, domain 1"/>
    <property type="match status" value="1"/>
</dbReference>